<proteinExistence type="predicted"/>
<keyword evidence="2" id="KW-1185">Reference proteome</keyword>
<gene>
    <name evidence="1" type="ORF">GCM10023195_68060</name>
</gene>
<organism evidence="1 2">
    <name type="scientific">Actinoallomurus liliacearum</name>
    <dbReference type="NCBI Taxonomy" id="1080073"/>
    <lineage>
        <taxon>Bacteria</taxon>
        <taxon>Bacillati</taxon>
        <taxon>Actinomycetota</taxon>
        <taxon>Actinomycetes</taxon>
        <taxon>Streptosporangiales</taxon>
        <taxon>Thermomonosporaceae</taxon>
        <taxon>Actinoallomurus</taxon>
    </lineage>
</organism>
<reference evidence="2" key="1">
    <citation type="journal article" date="2019" name="Int. J. Syst. Evol. Microbiol.">
        <title>The Global Catalogue of Microorganisms (GCM) 10K type strain sequencing project: providing services to taxonomists for standard genome sequencing and annotation.</title>
        <authorList>
            <consortium name="The Broad Institute Genomics Platform"/>
            <consortium name="The Broad Institute Genome Sequencing Center for Infectious Disease"/>
            <person name="Wu L."/>
            <person name="Ma J."/>
        </authorList>
    </citation>
    <scope>NUCLEOTIDE SEQUENCE [LARGE SCALE GENOMIC DNA]</scope>
    <source>
        <strain evidence="2">JCM 17938</strain>
    </source>
</reference>
<accession>A0ABP8TUY5</accession>
<dbReference type="Proteomes" id="UP001500212">
    <property type="component" value="Unassembled WGS sequence"/>
</dbReference>
<dbReference type="EMBL" id="BAABHJ010000028">
    <property type="protein sequence ID" value="GAA4615442.1"/>
    <property type="molecule type" value="Genomic_DNA"/>
</dbReference>
<sequence length="203" mass="21371">MAGANPRFPKGTSMPRVLETVLCTTTLLTATAVSATAASPGFAAERVSAVRAVPGGVPGACSRVYLPLSDPACQPGAVNPDVTQETIGSTICVAGWTRTVRPPVSYTNALKVRQIAEYGYADTNPAHYEEDHLVPLELGGAPRDPRNLWPEPRYDAGGGTAADKDEVENALRKKVCAGLMPLAAARTIMAVDWRRGRSAAATR</sequence>
<evidence type="ECO:0000313" key="1">
    <source>
        <dbReference type="EMBL" id="GAA4615442.1"/>
    </source>
</evidence>
<evidence type="ECO:0000313" key="2">
    <source>
        <dbReference type="Proteomes" id="UP001500212"/>
    </source>
</evidence>
<name>A0ABP8TUY5_9ACTN</name>
<comment type="caution">
    <text evidence="1">The sequence shown here is derived from an EMBL/GenBank/DDBJ whole genome shotgun (WGS) entry which is preliminary data.</text>
</comment>
<evidence type="ECO:0008006" key="3">
    <source>
        <dbReference type="Google" id="ProtNLM"/>
    </source>
</evidence>
<protein>
    <recommendedName>
        <fullName evidence="3">HNH endonuclease</fullName>
    </recommendedName>
</protein>